<sequence length="68" mass="7626">MGSFSSSRGNRFIPNLHRRCDHMTLVGSVPRFLCARLGKPLHVKHTSRALSRAATLPEQSLSRCHDNL</sequence>
<reference evidence="1" key="1">
    <citation type="submission" date="2020-07" db="EMBL/GenBank/DDBJ databases">
        <title>Clarias magur genome sequencing, assembly and annotation.</title>
        <authorList>
            <person name="Kushwaha B."/>
            <person name="Kumar R."/>
            <person name="Das P."/>
            <person name="Joshi C.G."/>
            <person name="Kumar D."/>
            <person name="Nagpure N.S."/>
            <person name="Pandey M."/>
            <person name="Agarwal S."/>
            <person name="Srivastava S."/>
            <person name="Singh M."/>
            <person name="Sahoo L."/>
            <person name="Jayasankar P."/>
            <person name="Meher P.K."/>
            <person name="Koringa P.G."/>
            <person name="Iquebal M.A."/>
            <person name="Das S.P."/>
            <person name="Bit A."/>
            <person name="Patnaik S."/>
            <person name="Patel N."/>
            <person name="Shah T.M."/>
            <person name="Hinsu A."/>
            <person name="Jena J.K."/>
        </authorList>
    </citation>
    <scope>NUCLEOTIDE SEQUENCE</scope>
    <source>
        <strain evidence="1">CIFAMagur01</strain>
        <tissue evidence="1">Testis</tissue>
    </source>
</reference>
<name>A0A8J4UTU0_CLAMG</name>
<organism evidence="1 2">
    <name type="scientific">Clarias magur</name>
    <name type="common">Asian catfish</name>
    <name type="synonym">Macropteronotus magur</name>
    <dbReference type="NCBI Taxonomy" id="1594786"/>
    <lineage>
        <taxon>Eukaryota</taxon>
        <taxon>Metazoa</taxon>
        <taxon>Chordata</taxon>
        <taxon>Craniata</taxon>
        <taxon>Vertebrata</taxon>
        <taxon>Euteleostomi</taxon>
        <taxon>Actinopterygii</taxon>
        <taxon>Neopterygii</taxon>
        <taxon>Teleostei</taxon>
        <taxon>Ostariophysi</taxon>
        <taxon>Siluriformes</taxon>
        <taxon>Clariidae</taxon>
        <taxon>Clarias</taxon>
    </lineage>
</organism>
<dbReference type="AlphaFoldDB" id="A0A8J4UTU0"/>
<evidence type="ECO:0000313" key="1">
    <source>
        <dbReference type="EMBL" id="KAF5905932.1"/>
    </source>
</evidence>
<accession>A0A8J4UTU0</accession>
<keyword evidence="2" id="KW-1185">Reference proteome</keyword>
<evidence type="ECO:0000313" key="2">
    <source>
        <dbReference type="Proteomes" id="UP000727407"/>
    </source>
</evidence>
<dbReference type="EMBL" id="QNUK01000038">
    <property type="protein sequence ID" value="KAF5905932.1"/>
    <property type="molecule type" value="Genomic_DNA"/>
</dbReference>
<dbReference type="Proteomes" id="UP000727407">
    <property type="component" value="Unassembled WGS sequence"/>
</dbReference>
<proteinExistence type="predicted"/>
<protein>
    <submittedName>
        <fullName evidence="1">NADH-quinone oxidoreductase subunit D 1</fullName>
    </submittedName>
</protein>
<comment type="caution">
    <text evidence="1">The sequence shown here is derived from an EMBL/GenBank/DDBJ whole genome shotgun (WGS) entry which is preliminary data.</text>
</comment>
<gene>
    <name evidence="1" type="primary">nuoD2</name>
    <name evidence="1" type="ORF">DAT39_004260</name>
</gene>